<dbReference type="Proteomes" id="UP000549394">
    <property type="component" value="Unassembled WGS sequence"/>
</dbReference>
<dbReference type="EMBL" id="CAJFCJ010000007">
    <property type="protein sequence ID" value="CAD5116886.1"/>
    <property type="molecule type" value="Genomic_DNA"/>
</dbReference>
<organism evidence="1 2">
    <name type="scientific">Dimorphilus gyrociliatus</name>
    <dbReference type="NCBI Taxonomy" id="2664684"/>
    <lineage>
        <taxon>Eukaryota</taxon>
        <taxon>Metazoa</taxon>
        <taxon>Spiralia</taxon>
        <taxon>Lophotrochozoa</taxon>
        <taxon>Annelida</taxon>
        <taxon>Polychaeta</taxon>
        <taxon>Polychaeta incertae sedis</taxon>
        <taxon>Dinophilidae</taxon>
        <taxon>Dimorphilus</taxon>
    </lineage>
</organism>
<protein>
    <submittedName>
        <fullName evidence="1">DgyrCDS5730</fullName>
    </submittedName>
</protein>
<evidence type="ECO:0000313" key="1">
    <source>
        <dbReference type="EMBL" id="CAD5116886.1"/>
    </source>
</evidence>
<evidence type="ECO:0000313" key="2">
    <source>
        <dbReference type="Proteomes" id="UP000549394"/>
    </source>
</evidence>
<dbReference type="GO" id="GO:0051131">
    <property type="term" value="P:chaperone-mediated protein complex assembly"/>
    <property type="evidence" value="ECO:0007669"/>
    <property type="project" value="InterPro"/>
</dbReference>
<dbReference type="OrthoDB" id="10037098at2759"/>
<dbReference type="Gene3D" id="3.50.7.10">
    <property type="entry name" value="GroEL"/>
    <property type="match status" value="1"/>
</dbReference>
<dbReference type="GO" id="GO:0045494">
    <property type="term" value="P:photoreceptor cell maintenance"/>
    <property type="evidence" value="ECO:0007669"/>
    <property type="project" value="TreeGrafter"/>
</dbReference>
<dbReference type="AlphaFoldDB" id="A0A7I8VLD5"/>
<name>A0A7I8VLD5_9ANNE</name>
<keyword evidence="2" id="KW-1185">Reference proteome</keyword>
<accession>A0A7I8VLD5</accession>
<gene>
    <name evidence="1" type="ORF">DGYR_LOCUS5471</name>
</gene>
<dbReference type="InterPro" id="IPR027409">
    <property type="entry name" value="GroEL-like_apical_dom_sf"/>
</dbReference>
<sequence length="456" mass="51923">MVSKSPSEFRMGIPLHLILDNIDEAFQICISEIRLRVENFRLITDGRTKDFHHFNEEAKLDPKLFSSAKPNLKDLDLRLKKLRNSEDNVVNKSSNEISQQAVIERMSSNIELVNKLLKRLLEITMEENIQLSSRNVIIHSIPFNKCDVLPHLIVQNNRPSQMSVCASLEGKRCSCLLIEGDVTENFKHTGYKAYTNFATVKPELVEKPNWVGKVIDMLKKLSINVIISKGKIDDDLASSCEGLGILCIANVPTNILRSIAKTSNCDAGAYIFECTKDHVANDIEVKPWRDYWKFSFQKTNIGEDFIYIKAPNCNFQTVIFGHPVEQMRRLIESELLHKLNNLSYLLYESDSISTVSNGNIELLCCKRLEKVMQKDVRGDLNEVKYCVFESIRDCLEEYAFIQNTNNLHLNDAYPQNTASFTSAVLKEVTFMTSLLLVKKLALISNICQTGIKTDVD</sequence>
<comment type="caution">
    <text evidence="1">The sequence shown here is derived from an EMBL/GenBank/DDBJ whole genome shotgun (WGS) entry which is preliminary data.</text>
</comment>
<proteinExistence type="predicted"/>
<dbReference type="SUPFAM" id="SSF52029">
    <property type="entry name" value="GroEL apical domain-like"/>
    <property type="match status" value="1"/>
</dbReference>
<reference evidence="1 2" key="1">
    <citation type="submission" date="2020-08" db="EMBL/GenBank/DDBJ databases">
        <authorList>
            <person name="Hejnol A."/>
        </authorList>
    </citation>
    <scope>NUCLEOTIDE SEQUENCE [LARGE SCALE GENOMIC DNA]</scope>
</reference>
<dbReference type="PANTHER" id="PTHR46883">
    <property type="entry name" value="BARDET-BIEDL SYNDROME 12 PROTEIN"/>
    <property type="match status" value="1"/>
</dbReference>
<dbReference type="PANTHER" id="PTHR46883:SF1">
    <property type="entry name" value="BARDET-BIEDL SYNDROME 12 PROTEIN"/>
    <property type="match status" value="1"/>
</dbReference>
<dbReference type="InterPro" id="IPR042984">
    <property type="entry name" value="BBS12"/>
</dbReference>